<evidence type="ECO:0000313" key="4">
    <source>
        <dbReference type="EMBL" id="KAF7811747.1"/>
    </source>
</evidence>
<gene>
    <name evidence="4" type="ORF">G2W53_032723</name>
</gene>
<dbReference type="AlphaFoldDB" id="A0A834W773"/>
<dbReference type="InterPro" id="IPR025558">
    <property type="entry name" value="DUF4283"/>
</dbReference>
<accession>A0A834W773</accession>
<sequence>MRSSCWLLLKKVIYSFCLVYFLWKCKRGVLLWVFYSVLVRVLCSVAKWTWFGALVVTEVFITLMDLQPHNFFPLPFDHAVSPLHHSSSSWSSAPQFVLPRQGPILEMQDDYIAYRRMMWSRKVVATLVDWKDMPIFRLQAIIDGIWNLQDHVLIKSKYNNTFILEFANDDEKDFMLSNGPWAVQQSLLVLDAWQPDTPVDRLEKDRIEVWFRITGVPLEFMCNSFAKLIGDIIGGTVKLDPHNDSGENLAFLRLKASLDKNMPLFMGAFLPTEFGEKIWISYTLERTYRVCEQCGRISHLPKECKWDIFVTLAAMQQQRQKHFLKKTKVHAEFHDYGVKYVVRDLKSEQLSSNIISAKWSSSDSSDSDDDSLPSNGEDMHMDLSPKKNSEPSVGNQDALHGGNMPNLSSQPHDQEGTVDEGHVDSGVIINMQVDNPLLSLAGASQVQQDVSQSNILSSAVALNEGDLSNIEREKGFQEFHSETLFVEAWPQINLMCEDLRAMITPMGSLNAQQPNPTTQVVSRASPSHNMNVDLPLDMDLGFQFDEPILLTPEPHNNSLLIDMSFSLADIIKWAEAEGNYAATTQHSEFYSGSPSVLSKPFQSSTEVELMFSDRASNVRMTGDPSYLLATASLEDGVGLALIAQVTNFGTFKCDIFKVRRERKATLVFLNNFLIVAPGLEGLFILSPFNSLFSYLVWNYWMKWYALNTVMSTAGVLFLVEQAEYDCYSVKRKRSTGCLIPFKKQCFHLPSAHPIFSRKRKEGPPPSSCDEVAHVIPRKKVNWRLALEGLHIRYEAYGLELSRYWLHHDNSMAQAAGMGYLSFCGTDPVGKSGGTFLAWPFSMKCELKGINPNVVHVLSEDFRDLSPNGVWYTWTNKRKGDSMVWERLDRALCSVKKRHTQNHISALINDHGEWISNYEHIEEMGLRYFSDIFTEASSTNSDQILLQLRNYDILELSTHHSASLTNPFSMEEIMSAFKQMKLDSAPGTDGMNCRFFKRFWGEIGSVLPHRRSYA</sequence>
<dbReference type="Pfam" id="PF14111">
    <property type="entry name" value="DUF4283"/>
    <property type="match status" value="1"/>
</dbReference>
<comment type="caution">
    <text evidence="4">The sequence shown here is derived from an EMBL/GenBank/DDBJ whole genome shotgun (WGS) entry which is preliminary data.</text>
</comment>
<feature type="region of interest" description="Disordered" evidence="1">
    <location>
        <begin position="357"/>
        <end position="420"/>
    </location>
</feature>
<dbReference type="OrthoDB" id="1418158at2759"/>
<dbReference type="PANTHER" id="PTHR31286">
    <property type="entry name" value="GLYCINE-RICH CELL WALL STRUCTURAL PROTEIN 1.8-LIKE"/>
    <property type="match status" value="1"/>
</dbReference>
<evidence type="ECO:0000256" key="2">
    <source>
        <dbReference type="SAM" id="Phobius"/>
    </source>
</evidence>
<proteinExistence type="predicted"/>
<name>A0A834W773_9FABA</name>
<evidence type="ECO:0000256" key="1">
    <source>
        <dbReference type="SAM" id="MobiDB-lite"/>
    </source>
</evidence>
<feature type="compositionally biased region" description="Basic and acidic residues" evidence="1">
    <location>
        <begin position="377"/>
        <end position="389"/>
    </location>
</feature>
<dbReference type="Proteomes" id="UP000634136">
    <property type="component" value="Unassembled WGS sequence"/>
</dbReference>
<feature type="domain" description="DUF4283" evidence="3">
    <location>
        <begin position="135"/>
        <end position="196"/>
    </location>
</feature>
<evidence type="ECO:0000313" key="5">
    <source>
        <dbReference type="Proteomes" id="UP000634136"/>
    </source>
</evidence>
<keyword evidence="5" id="KW-1185">Reference proteome</keyword>
<evidence type="ECO:0000259" key="3">
    <source>
        <dbReference type="Pfam" id="PF14111"/>
    </source>
</evidence>
<keyword evidence="2" id="KW-1133">Transmembrane helix</keyword>
<keyword evidence="2" id="KW-0812">Transmembrane</keyword>
<organism evidence="4 5">
    <name type="scientific">Senna tora</name>
    <dbReference type="NCBI Taxonomy" id="362788"/>
    <lineage>
        <taxon>Eukaryota</taxon>
        <taxon>Viridiplantae</taxon>
        <taxon>Streptophyta</taxon>
        <taxon>Embryophyta</taxon>
        <taxon>Tracheophyta</taxon>
        <taxon>Spermatophyta</taxon>
        <taxon>Magnoliopsida</taxon>
        <taxon>eudicotyledons</taxon>
        <taxon>Gunneridae</taxon>
        <taxon>Pentapetalae</taxon>
        <taxon>rosids</taxon>
        <taxon>fabids</taxon>
        <taxon>Fabales</taxon>
        <taxon>Fabaceae</taxon>
        <taxon>Caesalpinioideae</taxon>
        <taxon>Cassia clade</taxon>
        <taxon>Senna</taxon>
    </lineage>
</organism>
<dbReference type="EMBL" id="JAAIUW010000010">
    <property type="protein sequence ID" value="KAF7811747.1"/>
    <property type="molecule type" value="Genomic_DNA"/>
</dbReference>
<dbReference type="InterPro" id="IPR040256">
    <property type="entry name" value="At4g02000-like"/>
</dbReference>
<keyword evidence="2" id="KW-0472">Membrane</keyword>
<reference evidence="4" key="1">
    <citation type="submission" date="2020-09" db="EMBL/GenBank/DDBJ databases">
        <title>Genome-Enabled Discovery of Anthraquinone Biosynthesis in Senna tora.</title>
        <authorList>
            <person name="Kang S.-H."/>
            <person name="Pandey R.P."/>
            <person name="Lee C.-M."/>
            <person name="Sim J.-S."/>
            <person name="Jeong J.-T."/>
            <person name="Choi B.-S."/>
            <person name="Jung M."/>
            <person name="Ginzburg D."/>
            <person name="Zhao K."/>
            <person name="Won S.Y."/>
            <person name="Oh T.-J."/>
            <person name="Yu Y."/>
            <person name="Kim N.-H."/>
            <person name="Lee O.R."/>
            <person name="Lee T.-H."/>
            <person name="Bashyal P."/>
            <person name="Kim T.-S."/>
            <person name="Lee W.-H."/>
            <person name="Kawkins C."/>
            <person name="Kim C.-K."/>
            <person name="Kim J.S."/>
            <person name="Ahn B.O."/>
            <person name="Rhee S.Y."/>
            <person name="Sohng J.K."/>
        </authorList>
    </citation>
    <scope>NUCLEOTIDE SEQUENCE</scope>
    <source>
        <tissue evidence="4">Leaf</tissue>
    </source>
</reference>
<feature type="transmembrane region" description="Helical" evidence="2">
    <location>
        <begin position="12"/>
        <end position="35"/>
    </location>
</feature>
<protein>
    <submittedName>
        <fullName evidence="4">Cysteine desulfurase mitochondrial-like</fullName>
    </submittedName>
</protein>
<dbReference type="PANTHER" id="PTHR31286:SF167">
    <property type="entry name" value="OS09G0268800 PROTEIN"/>
    <property type="match status" value="1"/>
</dbReference>